<dbReference type="RefSeq" id="WP_167459507.1">
    <property type="nucleotide sequence ID" value="NZ_RBEE01000041.1"/>
</dbReference>
<dbReference type="GO" id="GO:0050135">
    <property type="term" value="F:NADP+ nucleosidase activity"/>
    <property type="evidence" value="ECO:0007669"/>
    <property type="project" value="InterPro"/>
</dbReference>
<proteinExistence type="predicted"/>
<evidence type="ECO:0000313" key="2">
    <source>
        <dbReference type="EMBL" id="RNL51419.1"/>
    </source>
</evidence>
<dbReference type="GO" id="GO:0003677">
    <property type="term" value="F:DNA binding"/>
    <property type="evidence" value="ECO:0007669"/>
    <property type="project" value="UniProtKB-KW"/>
</dbReference>
<comment type="caution">
    <text evidence="2">The sequence shown here is derived from an EMBL/GenBank/DDBJ whole genome shotgun (WGS) entry which is preliminary data.</text>
</comment>
<keyword evidence="3" id="KW-1185">Reference proteome</keyword>
<dbReference type="EMBL" id="RBEE01000041">
    <property type="protein sequence ID" value="RNL51419.1"/>
    <property type="molecule type" value="Genomic_DNA"/>
</dbReference>
<name>A0A3N0BQZ8_9SPHI</name>
<accession>A0A3N0BQZ8</accession>
<gene>
    <name evidence="2" type="ORF">D7004_14370</name>
</gene>
<dbReference type="Pfam" id="PF10137">
    <property type="entry name" value="CAP12-PCTIR_TIR"/>
    <property type="match status" value="1"/>
</dbReference>
<reference evidence="2 3" key="1">
    <citation type="submission" date="2018-10" db="EMBL/GenBank/DDBJ databases">
        <title>Genome sequencing of Pedobacter jejuensis TNB23.</title>
        <authorList>
            <person name="Cho Y.-J."/>
            <person name="Cho A."/>
            <person name="Kim O.-S."/>
        </authorList>
    </citation>
    <scope>NUCLEOTIDE SEQUENCE [LARGE SCALE GENOMIC DNA]</scope>
    <source>
        <strain evidence="2 3">TNB23</strain>
    </source>
</reference>
<organism evidence="2 3">
    <name type="scientific">Pedobacter jejuensis</name>
    <dbReference type="NCBI Taxonomy" id="1268550"/>
    <lineage>
        <taxon>Bacteria</taxon>
        <taxon>Pseudomonadati</taxon>
        <taxon>Bacteroidota</taxon>
        <taxon>Sphingobacteriia</taxon>
        <taxon>Sphingobacteriales</taxon>
        <taxon>Sphingobacteriaceae</taxon>
        <taxon>Pedobacter</taxon>
    </lineage>
</organism>
<dbReference type="InterPro" id="IPR019302">
    <property type="entry name" value="CAP12/PCTIR_TIR_dom"/>
</dbReference>
<dbReference type="Proteomes" id="UP000274046">
    <property type="component" value="Unassembled WGS sequence"/>
</dbReference>
<feature type="domain" description="CD-NTase-associated protein 12/Pycsar effector protein TIR" evidence="1">
    <location>
        <begin position="4"/>
        <end position="74"/>
    </location>
</feature>
<evidence type="ECO:0000259" key="1">
    <source>
        <dbReference type="Pfam" id="PF10137"/>
    </source>
</evidence>
<sequence>MKPRIFIGSSVEGLPIAKAIQTNLQHYAFVEIWSQTNFELSATTLNSLIESAKNSNFAIFVFTPDDTLNIRDNSVKAGYSGAC</sequence>
<keyword evidence="2" id="KW-0238">DNA-binding</keyword>
<evidence type="ECO:0000313" key="3">
    <source>
        <dbReference type="Proteomes" id="UP000274046"/>
    </source>
</evidence>
<feature type="non-terminal residue" evidence="2">
    <location>
        <position position="83"/>
    </location>
</feature>
<dbReference type="AlphaFoldDB" id="A0A3N0BQZ8"/>
<protein>
    <submittedName>
        <fullName evidence="2">DNA-binding protein</fullName>
    </submittedName>
</protein>